<protein>
    <submittedName>
        <fullName evidence="1">Uncharacterized protein</fullName>
    </submittedName>
</protein>
<comment type="caution">
    <text evidence="1">The sequence shown here is derived from an EMBL/GenBank/DDBJ whole genome shotgun (WGS) entry which is preliminary data.</text>
</comment>
<organism evidence="1 2">
    <name type="scientific">Legionella brunensis</name>
    <dbReference type="NCBI Taxonomy" id="29422"/>
    <lineage>
        <taxon>Bacteria</taxon>
        <taxon>Pseudomonadati</taxon>
        <taxon>Pseudomonadota</taxon>
        <taxon>Gammaproteobacteria</taxon>
        <taxon>Legionellales</taxon>
        <taxon>Legionellaceae</taxon>
        <taxon>Legionella</taxon>
    </lineage>
</organism>
<reference evidence="1 2" key="1">
    <citation type="submission" date="2015-11" db="EMBL/GenBank/DDBJ databases">
        <title>Genomic analysis of 38 Legionella species identifies large and diverse effector repertoires.</title>
        <authorList>
            <person name="Burstein D."/>
            <person name="Amaro F."/>
            <person name="Zusman T."/>
            <person name="Lifshitz Z."/>
            <person name="Cohen O."/>
            <person name="Gilbert J.A."/>
            <person name="Pupko T."/>
            <person name="Shuman H.A."/>
            <person name="Segal G."/>
        </authorList>
    </citation>
    <scope>NUCLEOTIDE SEQUENCE [LARGE SCALE GENOMIC DNA]</scope>
    <source>
        <strain evidence="1 2">ATCC 43878</strain>
    </source>
</reference>
<proteinExistence type="predicted"/>
<evidence type="ECO:0000313" key="2">
    <source>
        <dbReference type="Proteomes" id="UP000054742"/>
    </source>
</evidence>
<evidence type="ECO:0000313" key="1">
    <source>
        <dbReference type="EMBL" id="KTC84089.1"/>
    </source>
</evidence>
<gene>
    <name evidence="1" type="ORF">Lbru_1450</name>
</gene>
<accession>A0A0W0SLI8</accession>
<name>A0A0W0SLI8_9GAMM</name>
<dbReference type="STRING" id="29422.Lbru_1450"/>
<sequence length="599" mass="67882">MKLKFSCNQNGVEISFLLTDAPLSVNRNDYNGSIEDKDDLSIQTWSDEKGVKILSVQAAFYNAEPQSIAKLLLEAYEKKEMPNEFEALIHEDEIGLLLNNQKLLELEEKIYKKYPLLLKKVQELEKTIAKITEKDFTLDYSIPEARILIERRDNLKGEIIAFQKDITAIANGISEHPQLITDIISASNQQIGNLNQYTEENLDANISKKNAWMEQSIIQEIESLRGTLLSAEEVGSRNKKDTLAKFRFLKDLPEVVTDSQKKWLLNLDKEVVEIKTKQLKDLYSLGLLTKTTQEQILDYKPITDKSCDARLNTTYTFFTQDAKSKASREFWTLCCNAVEENIGTQIKQNEPLEKVLKYAALIRGKIAGIRHESEETRFGTPRTEVINQDGYSNDNSILESVIANAAFVSLSDALILQKKLDGNPKELCLKSPVILGNGEKIYLPEEKLTLIYDSNNLLAAVKTEFQPPASAVTPRAEALRSWQNYYLHNKNLSPEELLEGVGKLAFMLSRYYSFERGTGGTTQWIVRGIVQQAFGIDLKDITLGAPQDEPKNGAPYDVYSHVCDDADFYAKQFCKKVGEVQYSANYVENLQTEYKVSNI</sequence>
<keyword evidence="2" id="KW-1185">Reference proteome</keyword>
<dbReference type="AlphaFoldDB" id="A0A0W0SLI8"/>
<dbReference type="RefSeq" id="WP_058441522.1">
    <property type="nucleotide sequence ID" value="NZ_CAAAHU010000003.1"/>
</dbReference>
<dbReference type="Proteomes" id="UP000054742">
    <property type="component" value="Unassembled WGS sequence"/>
</dbReference>
<dbReference type="PATRIC" id="fig|29422.6.peg.1535"/>
<dbReference type="EMBL" id="LNXV01000011">
    <property type="protein sequence ID" value="KTC84089.1"/>
    <property type="molecule type" value="Genomic_DNA"/>
</dbReference>